<dbReference type="Proteomes" id="UP001280581">
    <property type="component" value="Unassembled WGS sequence"/>
</dbReference>
<sequence length="91" mass="9625">MKPSTILSFILPALTSASPTLQKRISASITLFPDKSFRGPGYTIPFTITGPTCVAATLPPSIDQKASSVRLSVHEGLNSTIVGRTDDHMPA</sequence>
<comment type="caution">
    <text evidence="2">The sequence shown here is derived from an EMBL/GenBank/DDBJ whole genome shotgun (WGS) entry which is preliminary data.</text>
</comment>
<gene>
    <name evidence="2" type="ORF">GRF29_69g1385016</name>
</gene>
<reference evidence="2 3" key="1">
    <citation type="submission" date="2021-02" db="EMBL/GenBank/DDBJ databases">
        <title>Genome assembly of Pseudopithomyces chartarum.</title>
        <authorList>
            <person name="Jauregui R."/>
            <person name="Singh J."/>
            <person name="Voisey C."/>
        </authorList>
    </citation>
    <scope>NUCLEOTIDE SEQUENCE [LARGE SCALE GENOMIC DNA]</scope>
    <source>
        <strain evidence="2 3">AGR01</strain>
    </source>
</reference>
<proteinExistence type="predicted"/>
<organism evidence="2 3">
    <name type="scientific">Pseudopithomyces chartarum</name>
    <dbReference type="NCBI Taxonomy" id="1892770"/>
    <lineage>
        <taxon>Eukaryota</taxon>
        <taxon>Fungi</taxon>
        <taxon>Dikarya</taxon>
        <taxon>Ascomycota</taxon>
        <taxon>Pezizomycotina</taxon>
        <taxon>Dothideomycetes</taxon>
        <taxon>Pleosporomycetidae</taxon>
        <taxon>Pleosporales</taxon>
        <taxon>Massarineae</taxon>
        <taxon>Didymosphaeriaceae</taxon>
        <taxon>Pseudopithomyces</taxon>
    </lineage>
</organism>
<dbReference type="EMBL" id="WVTA01000006">
    <property type="protein sequence ID" value="KAK3209303.1"/>
    <property type="molecule type" value="Genomic_DNA"/>
</dbReference>
<name>A0AAN6LX16_9PLEO</name>
<feature type="signal peptide" evidence="1">
    <location>
        <begin position="1"/>
        <end position="17"/>
    </location>
</feature>
<keyword evidence="1" id="KW-0732">Signal</keyword>
<accession>A0AAN6LX16</accession>
<keyword evidence="3" id="KW-1185">Reference proteome</keyword>
<evidence type="ECO:0000256" key="1">
    <source>
        <dbReference type="SAM" id="SignalP"/>
    </source>
</evidence>
<evidence type="ECO:0000313" key="3">
    <source>
        <dbReference type="Proteomes" id="UP001280581"/>
    </source>
</evidence>
<evidence type="ECO:0000313" key="2">
    <source>
        <dbReference type="EMBL" id="KAK3209303.1"/>
    </source>
</evidence>
<dbReference type="AlphaFoldDB" id="A0AAN6LX16"/>
<protein>
    <submittedName>
        <fullName evidence="2">Uncharacterized protein</fullName>
    </submittedName>
</protein>
<feature type="chain" id="PRO_5043027572" evidence="1">
    <location>
        <begin position="18"/>
        <end position="91"/>
    </location>
</feature>